<dbReference type="InterPro" id="IPR018093">
    <property type="entry name" value="BCCT_CS"/>
</dbReference>
<feature type="transmembrane region" description="Helical" evidence="8">
    <location>
        <begin position="355"/>
        <end position="379"/>
    </location>
</feature>
<feature type="transmembrane region" description="Helical" evidence="8">
    <location>
        <begin position="21"/>
        <end position="39"/>
    </location>
</feature>
<feature type="transmembrane region" description="Helical" evidence="8">
    <location>
        <begin position="319"/>
        <end position="343"/>
    </location>
</feature>
<keyword evidence="10" id="KW-1185">Reference proteome</keyword>
<evidence type="ECO:0000256" key="3">
    <source>
        <dbReference type="ARBA" id="ARBA00022448"/>
    </source>
</evidence>
<feature type="transmembrane region" description="Helical" evidence="8">
    <location>
        <begin position="199"/>
        <end position="224"/>
    </location>
</feature>
<dbReference type="PANTHER" id="PTHR30047:SF7">
    <property type="entry name" value="HIGH-AFFINITY CHOLINE TRANSPORT PROTEIN"/>
    <property type="match status" value="1"/>
</dbReference>
<evidence type="ECO:0000256" key="1">
    <source>
        <dbReference type="ARBA" id="ARBA00004651"/>
    </source>
</evidence>
<organism evidence="9 10">
    <name type="scientific">Rubrobacter tropicus</name>
    <dbReference type="NCBI Taxonomy" id="2653851"/>
    <lineage>
        <taxon>Bacteria</taxon>
        <taxon>Bacillati</taxon>
        <taxon>Actinomycetota</taxon>
        <taxon>Rubrobacteria</taxon>
        <taxon>Rubrobacterales</taxon>
        <taxon>Rubrobacteraceae</taxon>
        <taxon>Rubrobacter</taxon>
    </lineage>
</organism>
<dbReference type="EMBL" id="CP045119">
    <property type="protein sequence ID" value="QIN83702.1"/>
    <property type="molecule type" value="Genomic_DNA"/>
</dbReference>
<evidence type="ECO:0000256" key="4">
    <source>
        <dbReference type="ARBA" id="ARBA00022475"/>
    </source>
</evidence>
<feature type="transmembrane region" description="Helical" evidence="8">
    <location>
        <begin position="148"/>
        <end position="171"/>
    </location>
</feature>
<evidence type="ECO:0000256" key="8">
    <source>
        <dbReference type="SAM" id="Phobius"/>
    </source>
</evidence>
<evidence type="ECO:0000313" key="9">
    <source>
        <dbReference type="EMBL" id="QIN83702.1"/>
    </source>
</evidence>
<dbReference type="NCBIfam" id="TIGR00842">
    <property type="entry name" value="bcct"/>
    <property type="match status" value="1"/>
</dbReference>
<keyword evidence="5 8" id="KW-0812">Transmembrane</keyword>
<reference evidence="9 10" key="1">
    <citation type="submission" date="2019-10" db="EMBL/GenBank/DDBJ databases">
        <title>Rubrobacter sp nov SCSIO 52090 isolated from a deep-sea sediment in the South China Sea.</title>
        <authorList>
            <person name="Chen R.W."/>
        </authorList>
    </citation>
    <scope>NUCLEOTIDE SEQUENCE [LARGE SCALE GENOMIC DNA]</scope>
    <source>
        <strain evidence="9 10">SCSIO 52909</strain>
    </source>
</reference>
<dbReference type="Proteomes" id="UP000501452">
    <property type="component" value="Chromosome"/>
</dbReference>
<feature type="transmembrane region" description="Helical" evidence="8">
    <location>
        <begin position="410"/>
        <end position="436"/>
    </location>
</feature>
<evidence type="ECO:0000256" key="6">
    <source>
        <dbReference type="ARBA" id="ARBA00022989"/>
    </source>
</evidence>
<dbReference type="NCBIfam" id="NF007399">
    <property type="entry name" value="PRK09928.1"/>
    <property type="match status" value="1"/>
</dbReference>
<evidence type="ECO:0000313" key="10">
    <source>
        <dbReference type="Proteomes" id="UP000501452"/>
    </source>
</evidence>
<dbReference type="KEGG" id="rub:GBA63_14480"/>
<keyword evidence="3" id="KW-0813">Transport</keyword>
<dbReference type="PANTHER" id="PTHR30047">
    <property type="entry name" value="HIGH-AFFINITY CHOLINE TRANSPORT PROTEIN-RELATED"/>
    <property type="match status" value="1"/>
</dbReference>
<feature type="transmembrane region" description="Helical" evidence="8">
    <location>
        <begin position="457"/>
        <end position="478"/>
    </location>
</feature>
<dbReference type="PROSITE" id="PS01303">
    <property type="entry name" value="BCCT"/>
    <property type="match status" value="1"/>
</dbReference>
<feature type="transmembrane region" description="Helical" evidence="8">
    <location>
        <begin position="484"/>
        <end position="502"/>
    </location>
</feature>
<keyword evidence="6 8" id="KW-1133">Transmembrane helix</keyword>
<dbReference type="GO" id="GO:0005886">
    <property type="term" value="C:plasma membrane"/>
    <property type="evidence" value="ECO:0007669"/>
    <property type="project" value="UniProtKB-SubCell"/>
</dbReference>
<gene>
    <name evidence="9" type="ORF">GBA63_14480</name>
</gene>
<evidence type="ECO:0000256" key="2">
    <source>
        <dbReference type="ARBA" id="ARBA00005658"/>
    </source>
</evidence>
<feature type="transmembrane region" description="Helical" evidence="8">
    <location>
        <begin position="270"/>
        <end position="294"/>
    </location>
</feature>
<feature type="transmembrane region" description="Helical" evidence="8">
    <location>
        <begin position="236"/>
        <end position="258"/>
    </location>
</feature>
<dbReference type="AlphaFoldDB" id="A0A6G8QB99"/>
<feature type="transmembrane region" description="Helical" evidence="8">
    <location>
        <begin position="59"/>
        <end position="79"/>
    </location>
</feature>
<dbReference type="GO" id="GO:0022857">
    <property type="term" value="F:transmembrane transporter activity"/>
    <property type="evidence" value="ECO:0007669"/>
    <property type="project" value="InterPro"/>
</dbReference>
<evidence type="ECO:0000256" key="7">
    <source>
        <dbReference type="ARBA" id="ARBA00023136"/>
    </source>
</evidence>
<evidence type="ECO:0000256" key="5">
    <source>
        <dbReference type="ARBA" id="ARBA00022692"/>
    </source>
</evidence>
<keyword evidence="4" id="KW-1003">Cell membrane</keyword>
<sequence length="680" mass="74436">MAETRQPEPERSEPGSRINPVVFYGSSVCIIAIALWAMISPDGAAATIGVLVGWISEWFGWFYILIATLFLAFVVFLALSRYGKIKLGPEHSEPDFSVFSWAAMLFAAGIGTDLMFFAVAEPVTQYLAPPVGQGETVGAARDATVWTLFHYGITGWGMYSLMGIALAYFAFRMNLPLSIRSALYPIFGKRVYGPLGHAVDLAAVLGTIFGIATSLGIGVVQLNFGLKLLFGIPEGLAAQIGLVVVAVAVATISAVTGVDKGIRRLSELTVLLALGLAGFILVTGDTAFLLNAFVLNVGDYVGNFAGLTMQTFAFEQPTAWLNAWTLFFWAWWIAWASFVGLFLARISRGRTIRQFVAGTLIIPFLYVLMWVSVFGNSAIGLIRSGNERFGEVAMNQPQQGFYTLLQEYPAFPVIASLATIIGLLFYITSADSGALVMGNLTSYRKTPRDDASNPVRIFWAVATGLLTLAMLIVGGITALQNATIIFGLPFAFVMVLLVFGLYKALRVEAIREDSQRYSLPAQLSGRHNGPGGDRAVALTWQQRLKRSMSFPDRARTAEFLTDVALPALTEVGEELREHGIEAEVREDDQGTGLSYVELAADLGEEEPFLYRIVPRETLMPVYGDTSLREGDVYYRLDVHLREGGQGYDVMGYTHSQLIDDVLDQYEQHAEFLRLNAEAVR</sequence>
<comment type="similarity">
    <text evidence="2">Belongs to the BCCT transporter (TC 2.A.15) family.</text>
</comment>
<keyword evidence="7 8" id="KW-0472">Membrane</keyword>
<dbReference type="Pfam" id="PF02028">
    <property type="entry name" value="BCCT"/>
    <property type="match status" value="1"/>
</dbReference>
<proteinExistence type="inferred from homology"/>
<name>A0A6G8QB99_9ACTN</name>
<feature type="transmembrane region" description="Helical" evidence="8">
    <location>
        <begin position="99"/>
        <end position="120"/>
    </location>
</feature>
<dbReference type="RefSeq" id="WP_166177217.1">
    <property type="nucleotide sequence ID" value="NZ_CP045119.1"/>
</dbReference>
<protein>
    <submittedName>
        <fullName evidence="9">BCCT family transporter</fullName>
    </submittedName>
</protein>
<dbReference type="InterPro" id="IPR000060">
    <property type="entry name" value="BCCT_transptr"/>
</dbReference>
<accession>A0A6G8QB99</accession>
<comment type="subcellular location">
    <subcellularLocation>
        <location evidence="1">Cell membrane</location>
        <topology evidence="1">Multi-pass membrane protein</topology>
    </subcellularLocation>
</comment>